<dbReference type="RefSeq" id="WP_075072545.1">
    <property type="nucleotide sequence ID" value="NZ_DF967972.1"/>
</dbReference>
<dbReference type="EMBL" id="DF967972">
    <property type="protein sequence ID" value="GAP13194.1"/>
    <property type="molecule type" value="Genomic_DNA"/>
</dbReference>
<gene>
    <name evidence="2" type="ORF">LARV_00945</name>
</gene>
<dbReference type="OrthoDB" id="149761at2"/>
<evidence type="ECO:0000313" key="3">
    <source>
        <dbReference type="Proteomes" id="UP000055060"/>
    </source>
</evidence>
<name>A0A0S7BI21_9CHLR</name>
<organism evidence="2">
    <name type="scientific">Longilinea arvoryzae</name>
    <dbReference type="NCBI Taxonomy" id="360412"/>
    <lineage>
        <taxon>Bacteria</taxon>
        <taxon>Bacillati</taxon>
        <taxon>Chloroflexota</taxon>
        <taxon>Anaerolineae</taxon>
        <taxon>Anaerolineales</taxon>
        <taxon>Anaerolineaceae</taxon>
        <taxon>Longilinea</taxon>
    </lineage>
</organism>
<dbReference type="AlphaFoldDB" id="A0A0S7BI21"/>
<reference evidence="2" key="1">
    <citation type="submission" date="2015-07" db="EMBL/GenBank/DDBJ databases">
        <title>Draft Genome Sequences of Anaerolinea thermolimosa IMO-1, Bellilinea caldifistulae GOMI-1, Leptolinea tardivitalis YMTK-2, Levilinea saccharolytica KIBI-1,Longilinea arvoryzae KOME-1, Previously Described as Members of the Anaerolineaceae (Chloroflexi).</title>
        <authorList>
            <person name="Sekiguchi Y."/>
            <person name="Ohashi A."/>
            <person name="Matsuura N."/>
            <person name="Tourlousse M.D."/>
        </authorList>
    </citation>
    <scope>NUCLEOTIDE SEQUENCE [LARGE SCALE GENOMIC DNA]</scope>
    <source>
        <strain evidence="2">KOME-1</strain>
    </source>
</reference>
<dbReference type="Proteomes" id="UP000055060">
    <property type="component" value="Unassembled WGS sequence"/>
</dbReference>
<protein>
    <submittedName>
        <fullName evidence="2">Uncharacterized protein</fullName>
    </submittedName>
</protein>
<sequence length="437" mass="47591">MKLSERSLLTFLVLTLIFSAAGPVNVQAQDPAPWDQVFDENGNLRSDIIDLGETTETPSWMSVDLPFGQSLDLEANYHRYQTAEGNVVILPSASTLFFMALNPQESGLMDSAGMMSNGAGGLISFLGLVAGDSVNWDRLSTERPQYQTPDQFWDAVLSGNENVWTWFMGFGFITTLLSMSWNDAALRTAYLLYLNGVNNCASIPGDCSGIVTTPPPPRLCPDSSISIQQPTASIKKIAPNNPLVVGQDTKERRGADVQVLITIPPVIFTWYEPIYEEEDICRDADTGETPNCRKDASSVANDGVEDTELVFKECLKHIENLPDAVTTLQATATLSAASKAWITDRLGQTHYGAHIYRENFTLIPGFTNWSGSCDAGGTCTATGTALQVPFADPGTFNLKLRATSRGTSFRGMTITQPRTISEDGEFQVYVTLPALIP</sequence>
<evidence type="ECO:0000313" key="2">
    <source>
        <dbReference type="EMBL" id="GAP13194.1"/>
    </source>
</evidence>
<keyword evidence="3" id="KW-1185">Reference proteome</keyword>
<accession>A0A0S7BI21</accession>
<feature type="chain" id="PRO_5006632974" evidence="1">
    <location>
        <begin position="29"/>
        <end position="437"/>
    </location>
</feature>
<proteinExistence type="predicted"/>
<dbReference type="STRING" id="360412.LARV_00945"/>
<keyword evidence="1" id="KW-0732">Signal</keyword>
<feature type="signal peptide" evidence="1">
    <location>
        <begin position="1"/>
        <end position="28"/>
    </location>
</feature>
<evidence type="ECO:0000256" key="1">
    <source>
        <dbReference type="SAM" id="SignalP"/>
    </source>
</evidence>